<dbReference type="EMBL" id="OU466857">
    <property type="protein sequence ID" value="CAH2038798.1"/>
    <property type="molecule type" value="Genomic_DNA"/>
</dbReference>
<protein>
    <recommendedName>
        <fullName evidence="6">DRBM domain-containing protein</fullName>
    </recommendedName>
</protein>
<evidence type="ECO:0000313" key="5">
    <source>
        <dbReference type="Proteomes" id="UP000836841"/>
    </source>
</evidence>
<dbReference type="InterPro" id="IPR057235">
    <property type="entry name" value="DUF7913"/>
</dbReference>
<evidence type="ECO:0000259" key="2">
    <source>
        <dbReference type="Pfam" id="PF25500"/>
    </source>
</evidence>
<feature type="compositionally biased region" description="Basic and acidic residues" evidence="1">
    <location>
        <begin position="413"/>
        <end position="426"/>
    </location>
</feature>
<feature type="domain" description="DUF7913" evidence="2">
    <location>
        <begin position="20"/>
        <end position="135"/>
    </location>
</feature>
<sequence length="634" mass="71470">MEEVDCSLAVTKTTAETSDACPTEDAIRALLENLVDPLLPWIPAPNELPLKSAREDVAKQVHAVVLLYNYYHRKEHPHLECLTLESFRSLTTAMKPALLPHFKASSEAERYGDSEHTVLLEKVIADACSISMSLDESSDFSVLKKWPIRKVAVLLVDSKKSHCYLQHSYITKGVWSLLEKTIEKEKTAAGDQNEESIFQKVAFAAIKESTGVNHNDFVILERHLVYSLSEEKTATRFYIMKCTSEDKFSADFPVEEAVNGMQGPLFEKGISEWATNYIVEYFHVLPYASLIADWFSRREDTEFVIEKEAEAVCDDFESNERDWEVFDIPGRGEYTTWKRSSDTNAKKDAAPLGIPKARKKVTPKILQNRYLRGRTTAAKEPNAQLETVVALKAKNADNGKSPCKESYSNGERGGSEVESDSKDHRERSNKRKKVVADKLNSILKLTAASVSAHNSNLNLGELQTTLVSRATSLSETALKVLLCKRDSLTLQQRRIEDEIAKCDKRIKSIKGDWELQLETVLECCNEAYPSRIFQESPDKSACQSNKRVKLCEPRPFTKSTCQKLDEICLDNNWVLPNYRVAPSDGGFKAQVRIKESHFAYKLCGEEKSDAEEARESAAACLLTRLRHNTTANFS</sequence>
<proteinExistence type="predicted"/>
<evidence type="ECO:0008006" key="6">
    <source>
        <dbReference type="Google" id="ProtNLM"/>
    </source>
</evidence>
<dbReference type="PANTHER" id="PTHR33913:SF1">
    <property type="entry name" value="DRBM DOMAIN-CONTAINING PROTEIN"/>
    <property type="match status" value="1"/>
</dbReference>
<evidence type="ECO:0000256" key="1">
    <source>
        <dbReference type="SAM" id="MobiDB-lite"/>
    </source>
</evidence>
<dbReference type="AlphaFoldDB" id="A0AAU9RHF0"/>
<evidence type="ECO:0000259" key="3">
    <source>
        <dbReference type="Pfam" id="PF25502"/>
    </source>
</evidence>
<gene>
    <name evidence="4" type="ORF">TAV2_LOCUS2374</name>
</gene>
<feature type="region of interest" description="Disordered" evidence="1">
    <location>
        <begin position="399"/>
        <end position="433"/>
    </location>
</feature>
<dbReference type="Pfam" id="PF25502">
    <property type="entry name" value="DUF7915"/>
    <property type="match status" value="1"/>
</dbReference>
<name>A0AAU9RHF0_THLAR</name>
<evidence type="ECO:0000313" key="4">
    <source>
        <dbReference type="EMBL" id="CAH2038798.1"/>
    </source>
</evidence>
<dbReference type="SUPFAM" id="SSF54768">
    <property type="entry name" value="dsRNA-binding domain-like"/>
    <property type="match status" value="1"/>
</dbReference>
<reference evidence="4 5" key="1">
    <citation type="submission" date="2022-03" db="EMBL/GenBank/DDBJ databases">
        <authorList>
            <person name="Nunn A."/>
            <person name="Chopra R."/>
            <person name="Nunn A."/>
            <person name="Contreras Garrido A."/>
        </authorList>
    </citation>
    <scope>NUCLEOTIDE SEQUENCE [LARGE SCALE GENOMIC DNA]</scope>
</reference>
<keyword evidence="5" id="KW-1185">Reference proteome</keyword>
<organism evidence="4 5">
    <name type="scientific">Thlaspi arvense</name>
    <name type="common">Field penny-cress</name>
    <dbReference type="NCBI Taxonomy" id="13288"/>
    <lineage>
        <taxon>Eukaryota</taxon>
        <taxon>Viridiplantae</taxon>
        <taxon>Streptophyta</taxon>
        <taxon>Embryophyta</taxon>
        <taxon>Tracheophyta</taxon>
        <taxon>Spermatophyta</taxon>
        <taxon>Magnoliopsida</taxon>
        <taxon>eudicotyledons</taxon>
        <taxon>Gunneridae</taxon>
        <taxon>Pentapetalae</taxon>
        <taxon>rosids</taxon>
        <taxon>malvids</taxon>
        <taxon>Brassicales</taxon>
        <taxon>Brassicaceae</taxon>
        <taxon>Thlaspideae</taxon>
        <taxon>Thlaspi</taxon>
    </lineage>
</organism>
<accession>A0AAU9RHF0</accession>
<dbReference type="PANTHER" id="PTHR33913">
    <property type="entry name" value="ALEURONE LAYER MORPHOGENESIS PROTEIN"/>
    <property type="match status" value="1"/>
</dbReference>
<dbReference type="Pfam" id="PF25500">
    <property type="entry name" value="DUF7913"/>
    <property type="match status" value="1"/>
</dbReference>
<dbReference type="Gene3D" id="3.30.160.20">
    <property type="match status" value="1"/>
</dbReference>
<feature type="domain" description="DUF7915" evidence="3">
    <location>
        <begin position="180"/>
        <end position="297"/>
    </location>
</feature>
<dbReference type="Proteomes" id="UP000836841">
    <property type="component" value="Chromosome 1"/>
</dbReference>
<dbReference type="InterPro" id="IPR057237">
    <property type="entry name" value="DUF7915"/>
</dbReference>